<keyword evidence="2" id="KW-1185">Reference proteome</keyword>
<organism evidence="1 2">
    <name type="scientific">Dentiscutata heterogama</name>
    <dbReference type="NCBI Taxonomy" id="1316150"/>
    <lineage>
        <taxon>Eukaryota</taxon>
        <taxon>Fungi</taxon>
        <taxon>Fungi incertae sedis</taxon>
        <taxon>Mucoromycota</taxon>
        <taxon>Glomeromycotina</taxon>
        <taxon>Glomeromycetes</taxon>
        <taxon>Diversisporales</taxon>
        <taxon>Gigasporaceae</taxon>
        <taxon>Dentiscutata</taxon>
    </lineage>
</organism>
<protein>
    <submittedName>
        <fullName evidence="1">9854_t:CDS:1</fullName>
    </submittedName>
</protein>
<evidence type="ECO:0000313" key="1">
    <source>
        <dbReference type="EMBL" id="CAG8583597.1"/>
    </source>
</evidence>
<dbReference type="Proteomes" id="UP000789702">
    <property type="component" value="Unassembled WGS sequence"/>
</dbReference>
<proteinExistence type="predicted"/>
<evidence type="ECO:0000313" key="2">
    <source>
        <dbReference type="Proteomes" id="UP000789702"/>
    </source>
</evidence>
<name>A0ACA9MEL8_9GLOM</name>
<comment type="caution">
    <text evidence="1">The sequence shown here is derived from an EMBL/GenBank/DDBJ whole genome shotgun (WGS) entry which is preliminary data.</text>
</comment>
<gene>
    <name evidence="1" type="ORF">DHETER_LOCUS6575</name>
</gene>
<dbReference type="EMBL" id="CAJVPU010008406">
    <property type="protein sequence ID" value="CAG8583597.1"/>
    <property type="molecule type" value="Genomic_DNA"/>
</dbReference>
<reference evidence="1" key="1">
    <citation type="submission" date="2021-06" db="EMBL/GenBank/DDBJ databases">
        <authorList>
            <person name="Kallberg Y."/>
            <person name="Tangrot J."/>
            <person name="Rosling A."/>
        </authorList>
    </citation>
    <scope>NUCLEOTIDE SEQUENCE</scope>
    <source>
        <strain evidence="1">IL203A</strain>
    </source>
</reference>
<feature type="non-terminal residue" evidence="1">
    <location>
        <position position="530"/>
    </location>
</feature>
<accession>A0ACA9MEL8</accession>
<sequence>MEQYEPLEIIGTGSFGLIRKVRRKSDSKILARKEIDYRRMNDKEMTQLMTEVNILRELNHPNIVRYYDRHIDQMNCMMYIIMEYCEGGDLSSIIKKCKKERNYLPENTIWYFFIQILRALHECHYGYGSSKCGSDHSQQHITILHRDIKPDNVLLGSDNKLKLGDFGLSKKLNLGRELAQTYVGTPYYMSPELIAESHYDTKSDIWSLGCLLYELCALQPPFQAKSQPILALRISAGTISPIPSRYSDELHNIIRAMLMVDPNKRPTTAELMKKLNPIRDITYREEELKQREVALNGREIMIATKEEELRRGFTELQQRKQQLEFERQQFTNEVNLHTEQFSMEVQRKNEEFKIEYSNLLQQKEELNNSFLELKRQKDLQEQIFQNQESELKRRHDDLQRQIDEFNKTRNAVLLQVVTQVEETITSKEVISLRNPSENQEKENIDFSSSKVDSNKKSETAVSKGFRTQKKIASSLNGGAVVKPSVLRQELPKTRLRKLIYPPLEARPRNSASVSSMIPQKRLQQSSQGSS</sequence>